<dbReference type="WBParaSite" id="BPAG_0001117901-mRNA-1">
    <property type="protein sequence ID" value="BPAG_0001117901-mRNA-1"/>
    <property type="gene ID" value="BPAG_0001117901"/>
</dbReference>
<dbReference type="InterPro" id="IPR015943">
    <property type="entry name" value="WD40/YVTN_repeat-like_dom_sf"/>
</dbReference>
<dbReference type="Pfam" id="PF08662">
    <property type="entry name" value="eIF2A"/>
    <property type="match status" value="1"/>
</dbReference>
<evidence type="ECO:0000256" key="10">
    <source>
        <dbReference type="SAM" id="MobiDB-lite"/>
    </source>
</evidence>
<keyword evidence="5" id="KW-0853">WD repeat</keyword>
<name>A0A0N4TRB4_BRUPA</name>
<feature type="coiled-coil region" evidence="9">
    <location>
        <begin position="68"/>
        <end position="234"/>
    </location>
</feature>
<keyword evidence="7" id="KW-0810">Translation regulation</keyword>
<evidence type="ECO:0000256" key="8">
    <source>
        <dbReference type="ARBA" id="ARBA00022917"/>
    </source>
</evidence>
<comment type="similarity">
    <text evidence="2">Belongs to the WD repeat EIF2A family.</text>
</comment>
<sequence>MEAEIEELKLKLKESESKQVAIAQLAKEILEKDKDKDQRLSTLGEENLQQSRDIARLQALLKTRDEYLADAESEIVKLRNEITEINGTKSAYLVELEQKISSLRTEINEKNDMLFEQEQEIQGLKKTLASKERELEKASQKPDVAIIQTSNTFSDSEREKLNQKMAELELEKNLILEEISELQDKVVIANRNLDNERSHVEELSTICNAYKHDVEELKNRCNELTSELNEYRSKTKIAKRGNSMFFEFVDERVKLEKDLLKLKCQNDFFASQKEAYELELNELRNELMLALTLRANEGNTGSDTSMLQLEISRLRTELTTLNAKLLEKCKESTQVETENVSNTSKMIDMREYAFNSLKLYLVGMNAKPRLYLIIRIDNPKLRLVNANREEVKMLTLKLGRAEKERMAYFDKVREAEHQYSEECRRSRKLSNEIDCLKRRLILEQKKSFDSTLSKAFKPSKEILSKKITDFNEKIASINQIDMDDPTISEIQSSFTLSSCSLRRPSGDEEIATVTTGTETIPIESTPDTDQNEPPHLNEQSNTNDKEMPVKKRLKFQMPNEGSNHDMCPKKPKPKRKVMRRVNNLINKRGNNSGYILMMGENLHYAVRGSNGFGIIRGISSPLRIYDKSEDPKSHPCRVFQFSNTGQYFCYCDTARTVLVESSSGREIFNVDLPRTQQIVFSPRDRLLATYEPYVSYVAKTAENIEQRQPAPNLRLWSLPEGKHITTLIAQKQNSWKIQWTDDEVYSVRLIGSEILIHKYNSYEKYESKLVIRNVESCSLSSGMEPHHLAVYVPASGGQPALVQLKRLDHKFTTVASKTLFKCDKVNLLWSCKGSAMIVMAIVDVDISNKSYYGEQNLYLVAVNGDSCAVPLEKNGPVYSAKWSPNGKQFAVCYGFMPARVTLYNLKCDPVFDFGEGPRNDMYYNRFGNILILCGFGNIASGRMQFWDVEARREIVTIEAPNTTLLEWAPDGQHLMTATTAPRLRIDNCFRIWHYSGRLLYEHRCDSSSELWQVQWRPVPGNIYHSFSIPLLTVEDKAKAGLIVQKKIMGDEHPANNLPVGAISKNGTYVPPHLRKGSAKNVLKVATSTSTSKAPLSEKEKKIRALQKKIDDIEKLKKRKESGQILEANQMAKINKEDEIIEELEKLKDCTIETYLRLNFDDIMGRLPGSKNKLIKNTVNSDEIGVKVKKRPYVRHHRRLSNRQENQPSTSDEKSKLVYSLLEKLAKEVQTLSMEVVEFERRAQDRYRSLIDENITLRKQVNGLSNKVGELCEKINKLHSKGTVTEKYTLHRGKVENSPMPELEPYVNGTFDDTDDEEKSDKAVGTKDSTIDANELNSKPRKRRAAANKREGDYANMLKQNISIHEPKKSLADTSKSREKKVKFLKKELDDGTDSDNSNDDLKEGNEISPWKMYKHIQIIPQPTNLPKPKIARSGGGRNVHFTDEWKQYATAVYPIDPSRYWNLPQAQYDLLIPDADLEMFAKNPDKTEKEHFIRSIYDWFRSQHRVAQLRVVLNECNSAIDFNDLWDVYVKGMKRRGWPIYGKRLRKGEVSAAKQRILEDFIDSNIQIF</sequence>
<reference evidence="12 13" key="2">
    <citation type="submission" date="2018-11" db="EMBL/GenBank/DDBJ databases">
        <authorList>
            <consortium name="Pathogen Informatics"/>
        </authorList>
    </citation>
    <scope>NUCLEOTIDE SEQUENCE [LARGE SCALE GENOMIC DNA]</scope>
</reference>
<dbReference type="GO" id="GO:0043022">
    <property type="term" value="F:ribosome binding"/>
    <property type="evidence" value="ECO:0007669"/>
    <property type="project" value="TreeGrafter"/>
</dbReference>
<dbReference type="PANTHER" id="PTHR13227">
    <property type="entry name" value="EUKARYOTIC TRANSLATION INITIATION FACTOR 2A"/>
    <property type="match status" value="1"/>
</dbReference>
<keyword evidence="13" id="KW-1185">Reference proteome</keyword>
<protein>
    <recommendedName>
        <fullName evidence="3">Eukaryotic translation initiation factor 2A</fullName>
    </recommendedName>
</protein>
<evidence type="ECO:0000256" key="5">
    <source>
        <dbReference type="ARBA" id="ARBA00022574"/>
    </source>
</evidence>
<dbReference type="SUPFAM" id="SSF82171">
    <property type="entry name" value="DPP6 N-terminal domain-like"/>
    <property type="match status" value="1"/>
</dbReference>
<dbReference type="InterPro" id="IPR011387">
    <property type="entry name" value="TIF2A"/>
</dbReference>
<evidence type="ECO:0000256" key="3">
    <source>
        <dbReference type="ARBA" id="ARBA00013819"/>
    </source>
</evidence>
<proteinExistence type="inferred from homology"/>
<accession>A0A0N4TRB4</accession>
<dbReference type="GO" id="GO:0000049">
    <property type="term" value="F:tRNA binding"/>
    <property type="evidence" value="ECO:0007669"/>
    <property type="project" value="TreeGrafter"/>
</dbReference>
<feature type="coiled-coil region" evidence="9">
    <location>
        <begin position="266"/>
        <end position="293"/>
    </location>
</feature>
<keyword evidence="8" id="KW-0648">Protein biosynthesis</keyword>
<dbReference type="InterPro" id="IPR013979">
    <property type="entry name" value="TIF_beta_prop-like"/>
</dbReference>
<keyword evidence="6" id="KW-0677">Repeat</keyword>
<evidence type="ECO:0000313" key="13">
    <source>
        <dbReference type="Proteomes" id="UP000278627"/>
    </source>
</evidence>
<feature type="region of interest" description="Disordered" evidence="10">
    <location>
        <begin position="518"/>
        <end position="546"/>
    </location>
</feature>
<evidence type="ECO:0000256" key="4">
    <source>
        <dbReference type="ARBA" id="ARBA00022540"/>
    </source>
</evidence>
<evidence type="ECO:0000256" key="9">
    <source>
        <dbReference type="SAM" id="Coils"/>
    </source>
</evidence>
<feature type="region of interest" description="Disordered" evidence="10">
    <location>
        <begin position="1194"/>
        <end position="1213"/>
    </location>
</feature>
<keyword evidence="9" id="KW-0175">Coiled coil</keyword>
<reference evidence="14" key="1">
    <citation type="submission" date="2016-04" db="UniProtKB">
        <authorList>
            <consortium name="WormBaseParasite"/>
        </authorList>
    </citation>
    <scope>IDENTIFICATION</scope>
</reference>
<feature type="coiled-coil region" evidence="9">
    <location>
        <begin position="384"/>
        <end position="432"/>
    </location>
</feature>
<feature type="coiled-coil region" evidence="9">
    <location>
        <begin position="1095"/>
        <end position="1122"/>
    </location>
</feature>
<dbReference type="Proteomes" id="UP000278627">
    <property type="component" value="Unassembled WGS sequence"/>
</dbReference>
<dbReference type="EMBL" id="UZAD01013215">
    <property type="protein sequence ID" value="VDN92327.1"/>
    <property type="molecule type" value="Genomic_DNA"/>
</dbReference>
<keyword evidence="4" id="KW-0396">Initiation factor</keyword>
<dbReference type="GO" id="GO:0006417">
    <property type="term" value="P:regulation of translation"/>
    <property type="evidence" value="ECO:0007669"/>
    <property type="project" value="UniProtKB-KW"/>
</dbReference>
<feature type="region of interest" description="Disordered" evidence="10">
    <location>
        <begin position="1384"/>
        <end position="1406"/>
    </location>
</feature>
<feature type="domain" description="Translation initiation factor beta propellor-like" evidence="11">
    <location>
        <begin position="817"/>
        <end position="1013"/>
    </location>
</feature>
<dbReference type="PANTHER" id="PTHR13227:SF0">
    <property type="entry name" value="EUKARYOTIC TRANSLATION INITIATION FACTOR 2A"/>
    <property type="match status" value="1"/>
</dbReference>
<dbReference type="GO" id="GO:0003743">
    <property type="term" value="F:translation initiation factor activity"/>
    <property type="evidence" value="ECO:0007669"/>
    <property type="project" value="UniProtKB-KW"/>
</dbReference>
<evidence type="ECO:0000256" key="7">
    <source>
        <dbReference type="ARBA" id="ARBA00022845"/>
    </source>
</evidence>
<gene>
    <name evidence="12" type="ORF">BPAG_LOCUS11141</name>
</gene>
<dbReference type="Gene3D" id="2.130.10.10">
    <property type="entry name" value="YVTN repeat-like/Quinoprotein amine dehydrogenase"/>
    <property type="match status" value="1"/>
</dbReference>
<evidence type="ECO:0000313" key="14">
    <source>
        <dbReference type="WBParaSite" id="BPAG_0001117901-mRNA-1"/>
    </source>
</evidence>
<dbReference type="GO" id="GO:0003729">
    <property type="term" value="F:mRNA binding"/>
    <property type="evidence" value="ECO:0007669"/>
    <property type="project" value="TreeGrafter"/>
</dbReference>
<dbReference type="STRING" id="6280.A0A0N4TRB4"/>
<evidence type="ECO:0000256" key="6">
    <source>
        <dbReference type="ARBA" id="ARBA00022737"/>
    </source>
</evidence>
<dbReference type="GO" id="GO:0022627">
    <property type="term" value="C:cytosolic small ribosomal subunit"/>
    <property type="evidence" value="ECO:0007669"/>
    <property type="project" value="TreeGrafter"/>
</dbReference>
<evidence type="ECO:0000313" key="12">
    <source>
        <dbReference type="EMBL" id="VDN92327.1"/>
    </source>
</evidence>
<evidence type="ECO:0000256" key="1">
    <source>
        <dbReference type="ARBA" id="ARBA00003993"/>
    </source>
</evidence>
<evidence type="ECO:0000259" key="11">
    <source>
        <dbReference type="Pfam" id="PF08662"/>
    </source>
</evidence>
<feature type="region of interest" description="Disordered" evidence="10">
    <location>
        <begin position="1295"/>
        <end position="1327"/>
    </location>
</feature>
<organism evidence="14">
    <name type="scientific">Brugia pahangi</name>
    <name type="common">Filarial nematode worm</name>
    <dbReference type="NCBI Taxonomy" id="6280"/>
    <lineage>
        <taxon>Eukaryota</taxon>
        <taxon>Metazoa</taxon>
        <taxon>Ecdysozoa</taxon>
        <taxon>Nematoda</taxon>
        <taxon>Chromadorea</taxon>
        <taxon>Rhabditida</taxon>
        <taxon>Spirurina</taxon>
        <taxon>Spiruromorpha</taxon>
        <taxon>Filarioidea</taxon>
        <taxon>Onchocercidae</taxon>
        <taxon>Brugia</taxon>
    </lineage>
</organism>
<evidence type="ECO:0000256" key="2">
    <source>
        <dbReference type="ARBA" id="ARBA00009573"/>
    </source>
</evidence>
<comment type="function">
    <text evidence="1">Functions in the early steps of protein synthesis of a small number of specific mRNAs. Acts by directing the binding of methionyl-tRNAi to 40S ribosomal subunits. In contrast to the eIF-2 complex, it binds methionyl-tRNAi to 40S subunits in a codon-dependent manner, whereas the eIF-2 complex binds methionyl-tRNAi to 40S subunits in a GTP-dependent manner.</text>
</comment>